<dbReference type="InterPro" id="IPR049031">
    <property type="entry name" value="T2SSK_SAM-like_1st"/>
</dbReference>
<evidence type="ECO:0000256" key="5">
    <source>
        <dbReference type="ARBA" id="ARBA00022519"/>
    </source>
</evidence>
<evidence type="ECO:0000256" key="8">
    <source>
        <dbReference type="ARBA" id="ARBA00022989"/>
    </source>
</evidence>
<organism evidence="12 13">
    <name type="scientific">Acidovorax delafieldii</name>
    <name type="common">Pseudomonas delafieldii</name>
    <dbReference type="NCBI Taxonomy" id="47920"/>
    <lineage>
        <taxon>Bacteria</taxon>
        <taxon>Pseudomonadati</taxon>
        <taxon>Pseudomonadota</taxon>
        <taxon>Betaproteobacteria</taxon>
        <taxon>Burkholderiales</taxon>
        <taxon>Comamonadaceae</taxon>
        <taxon>Acidovorax</taxon>
    </lineage>
</organism>
<evidence type="ECO:0000256" key="9">
    <source>
        <dbReference type="ARBA" id="ARBA00023136"/>
    </source>
</evidence>
<evidence type="ECO:0000259" key="11">
    <source>
        <dbReference type="Pfam" id="PF21687"/>
    </source>
</evidence>
<keyword evidence="4" id="KW-1003">Cell membrane</keyword>
<dbReference type="GO" id="GO:0009306">
    <property type="term" value="P:protein secretion"/>
    <property type="evidence" value="ECO:0007669"/>
    <property type="project" value="InterPro"/>
</dbReference>
<dbReference type="SUPFAM" id="SSF158544">
    <property type="entry name" value="GspK insert domain-like"/>
    <property type="match status" value="1"/>
</dbReference>
<evidence type="ECO:0000256" key="6">
    <source>
        <dbReference type="ARBA" id="ARBA00022692"/>
    </source>
</evidence>
<keyword evidence="3" id="KW-0813">Transport</keyword>
<keyword evidence="9" id="KW-0472">Membrane</keyword>
<dbReference type="AlphaFoldDB" id="A0A561XSG4"/>
<evidence type="ECO:0000313" key="13">
    <source>
        <dbReference type="Proteomes" id="UP000321485"/>
    </source>
</evidence>
<gene>
    <name evidence="12" type="ORF">ATF69_0932</name>
</gene>
<dbReference type="InterPro" id="IPR038072">
    <property type="entry name" value="GspK_central_sf"/>
</dbReference>
<accession>A0A561XSG4</accession>
<evidence type="ECO:0000256" key="1">
    <source>
        <dbReference type="ARBA" id="ARBA00004533"/>
    </source>
</evidence>
<comment type="caution">
    <text evidence="12">The sequence shown here is derived from an EMBL/GenBank/DDBJ whole genome shotgun (WGS) entry which is preliminary data.</text>
</comment>
<keyword evidence="8" id="KW-1133">Transmembrane helix</keyword>
<feature type="domain" description="T2SS protein K first SAM-like" evidence="11">
    <location>
        <begin position="102"/>
        <end position="190"/>
    </location>
</feature>
<keyword evidence="6" id="KW-0812">Transmembrane</keyword>
<feature type="region of interest" description="Disordered" evidence="10">
    <location>
        <begin position="139"/>
        <end position="158"/>
    </location>
</feature>
<dbReference type="PANTHER" id="PTHR38831">
    <property type="entry name" value="TYPE II SECRETION SYSTEM PROTEIN K"/>
    <property type="match status" value="1"/>
</dbReference>
<sequence length="304" mass="32638">MMIPALKGGRGAALILVLWLVAALSLVVMASARSVRQQTQRVGLDLERMRVESVLDSAIELTAQQMLADRNAGNAYRFQRLSMGGGDVWVEITPSGGLVDVNVASDALLQTLFQRAGGLSAGEALILTSRVRDYLDPDDSPGGVGGAEAPQYRAAGWPSMPRNGALDDLSELRSVLGMTSGLYEIIAPHLGINGQQRIEIDSAPPALIDALTGQPGLGARIHNSPPETRGSVLMTGPAADFFSPARGGGTTVRLKAAVRLEGERWWQREAWVDLSERPGNLTPWTMLSLEPTRRLNTQEQELKP</sequence>
<dbReference type="Proteomes" id="UP000321485">
    <property type="component" value="Unassembled WGS sequence"/>
</dbReference>
<evidence type="ECO:0000256" key="7">
    <source>
        <dbReference type="ARBA" id="ARBA00022927"/>
    </source>
</evidence>
<dbReference type="GO" id="GO:0005886">
    <property type="term" value="C:plasma membrane"/>
    <property type="evidence" value="ECO:0007669"/>
    <property type="project" value="UniProtKB-SubCell"/>
</dbReference>
<evidence type="ECO:0000256" key="10">
    <source>
        <dbReference type="SAM" id="MobiDB-lite"/>
    </source>
</evidence>
<comment type="subcellular location">
    <subcellularLocation>
        <location evidence="1">Cell inner membrane</location>
    </subcellularLocation>
</comment>
<name>A0A561XSG4_ACIDE</name>
<evidence type="ECO:0000256" key="4">
    <source>
        <dbReference type="ARBA" id="ARBA00022475"/>
    </source>
</evidence>
<keyword evidence="5" id="KW-0997">Cell inner membrane</keyword>
<dbReference type="PANTHER" id="PTHR38831:SF1">
    <property type="entry name" value="TYPE II SECRETION SYSTEM PROTEIN K-RELATED"/>
    <property type="match status" value="1"/>
</dbReference>
<comment type="similarity">
    <text evidence="2">Belongs to the GSP K family.</text>
</comment>
<dbReference type="EMBL" id="VJWE01000011">
    <property type="protein sequence ID" value="TWG39064.1"/>
    <property type="molecule type" value="Genomic_DNA"/>
</dbReference>
<dbReference type="Gene3D" id="1.10.40.60">
    <property type="entry name" value="EpsJ-like"/>
    <property type="match status" value="1"/>
</dbReference>
<reference evidence="12 13" key="1">
    <citation type="journal article" date="2015" name="Stand. Genomic Sci.">
        <title>Genomic Encyclopedia of Bacterial and Archaeal Type Strains, Phase III: the genomes of soil and plant-associated and newly described type strains.</title>
        <authorList>
            <person name="Whitman W.B."/>
            <person name="Woyke T."/>
            <person name="Klenk H.P."/>
            <person name="Zhou Y."/>
            <person name="Lilburn T.G."/>
            <person name="Beck B.J."/>
            <person name="De Vos P."/>
            <person name="Vandamme P."/>
            <person name="Eisen J.A."/>
            <person name="Garrity G."/>
            <person name="Hugenholtz P."/>
            <person name="Kyrpides N.C."/>
        </authorList>
    </citation>
    <scope>NUCLEOTIDE SEQUENCE [LARGE SCALE GENOMIC DNA]</scope>
    <source>
        <strain evidence="12 13">DSM 64</strain>
    </source>
</reference>
<protein>
    <submittedName>
        <fullName evidence="12">General secretion pathway protein K</fullName>
    </submittedName>
</protein>
<proteinExistence type="inferred from homology"/>
<dbReference type="Pfam" id="PF21687">
    <property type="entry name" value="T2SSK_1st"/>
    <property type="match status" value="1"/>
</dbReference>
<evidence type="ECO:0000256" key="2">
    <source>
        <dbReference type="ARBA" id="ARBA00007246"/>
    </source>
</evidence>
<dbReference type="InterPro" id="IPR005628">
    <property type="entry name" value="GspK"/>
</dbReference>
<evidence type="ECO:0000313" key="12">
    <source>
        <dbReference type="EMBL" id="TWG39064.1"/>
    </source>
</evidence>
<keyword evidence="7" id="KW-0653">Protein transport</keyword>
<evidence type="ECO:0000256" key="3">
    <source>
        <dbReference type="ARBA" id="ARBA00022448"/>
    </source>
</evidence>